<evidence type="ECO:0000313" key="12">
    <source>
        <dbReference type="EMBL" id="EPQ03487.1"/>
    </source>
</evidence>
<feature type="domain" description="C2H2-type" evidence="10">
    <location>
        <begin position="186"/>
        <end position="214"/>
    </location>
</feature>
<accession>S7P748</accession>
<dbReference type="CDD" id="cd07765">
    <property type="entry name" value="KRAB_A-box"/>
    <property type="match status" value="1"/>
</dbReference>
<dbReference type="GO" id="GO:0008270">
    <property type="term" value="F:zinc ion binding"/>
    <property type="evidence" value="ECO:0007669"/>
    <property type="project" value="UniProtKB-KW"/>
</dbReference>
<proteinExistence type="predicted"/>
<dbReference type="SMART" id="SM00349">
    <property type="entry name" value="KRAB"/>
    <property type="match status" value="1"/>
</dbReference>
<evidence type="ECO:0000256" key="3">
    <source>
        <dbReference type="ARBA" id="ARBA00022737"/>
    </source>
</evidence>
<dbReference type="FunFam" id="3.30.160.60:FF:000099">
    <property type="entry name" value="Zinc finger protein 79"/>
    <property type="match status" value="1"/>
</dbReference>
<dbReference type="PROSITE" id="PS50805">
    <property type="entry name" value="KRAB"/>
    <property type="match status" value="1"/>
</dbReference>
<dbReference type="Pfam" id="PF01352">
    <property type="entry name" value="KRAB"/>
    <property type="match status" value="1"/>
</dbReference>
<keyword evidence="5" id="KW-0862">Zinc</keyword>
<evidence type="ECO:0000256" key="8">
    <source>
        <dbReference type="ARBA" id="ARBA00023242"/>
    </source>
</evidence>
<dbReference type="InterPro" id="IPR036051">
    <property type="entry name" value="KRAB_dom_sf"/>
</dbReference>
<dbReference type="Proteomes" id="UP000052978">
    <property type="component" value="Unassembled WGS sequence"/>
</dbReference>
<organism evidence="12 13">
    <name type="scientific">Myotis brandtii</name>
    <name type="common">Brandt's bat</name>
    <dbReference type="NCBI Taxonomy" id="109478"/>
    <lineage>
        <taxon>Eukaryota</taxon>
        <taxon>Metazoa</taxon>
        <taxon>Chordata</taxon>
        <taxon>Craniata</taxon>
        <taxon>Vertebrata</taxon>
        <taxon>Euteleostomi</taxon>
        <taxon>Mammalia</taxon>
        <taxon>Eutheria</taxon>
        <taxon>Laurasiatheria</taxon>
        <taxon>Chiroptera</taxon>
        <taxon>Yangochiroptera</taxon>
        <taxon>Vespertilionidae</taxon>
        <taxon>Myotis</taxon>
    </lineage>
</organism>
<dbReference type="InterPro" id="IPR050169">
    <property type="entry name" value="Krueppel_C2H2_ZnF"/>
</dbReference>
<dbReference type="AlphaFoldDB" id="S7P748"/>
<evidence type="ECO:0000259" key="10">
    <source>
        <dbReference type="PROSITE" id="PS50157"/>
    </source>
</evidence>
<dbReference type="EMBL" id="KE161371">
    <property type="protein sequence ID" value="EPQ03487.1"/>
    <property type="molecule type" value="Genomic_DNA"/>
</dbReference>
<dbReference type="GO" id="GO:0005634">
    <property type="term" value="C:nucleus"/>
    <property type="evidence" value="ECO:0007669"/>
    <property type="project" value="UniProtKB-SubCell"/>
</dbReference>
<keyword evidence="7" id="KW-0804">Transcription</keyword>
<keyword evidence="6" id="KW-0805">Transcription regulation</keyword>
<dbReference type="InterPro" id="IPR001909">
    <property type="entry name" value="KRAB"/>
</dbReference>
<evidence type="ECO:0000256" key="5">
    <source>
        <dbReference type="ARBA" id="ARBA00022833"/>
    </source>
</evidence>
<keyword evidence="3" id="KW-0677">Repeat</keyword>
<comment type="subcellular location">
    <subcellularLocation>
        <location evidence="1">Nucleus</location>
    </subcellularLocation>
</comment>
<dbReference type="PANTHER" id="PTHR23232">
    <property type="entry name" value="KRAB DOMAIN C2H2 ZINC FINGER"/>
    <property type="match status" value="1"/>
</dbReference>
<gene>
    <name evidence="12" type="ORF">D623_10006928</name>
</gene>
<keyword evidence="13" id="KW-1185">Reference proteome</keyword>
<sequence length="223" mass="25839">MLLQGSVSFEDVAVELTRDEWQCLGPGQRTLYREVMLENYSHLVSTGYCITKPPVILKLEQGEEPWSLEEEFLSQTHPARPSQFFTFLQEQQKMNKAQEKCFDLNDCGRSCDKATIVEYDEVQMTVTHYECNESGNNFNRNLLLIQPQRTVTRHGAFESSKCEENLTQSSAHLVHQKTQTGDKKPHECNECGKTFARKAVLRVHYNRRHTREKNLPCSEFGKF</sequence>
<dbReference type="PROSITE" id="PS00028">
    <property type="entry name" value="ZINC_FINGER_C2H2_1"/>
    <property type="match status" value="1"/>
</dbReference>
<evidence type="ECO:0000256" key="9">
    <source>
        <dbReference type="PROSITE-ProRule" id="PRU00042"/>
    </source>
</evidence>
<reference evidence="12 13" key="1">
    <citation type="journal article" date="2013" name="Nat. Commun.">
        <title>Genome analysis reveals insights into physiology and longevity of the Brandt's bat Myotis brandtii.</title>
        <authorList>
            <person name="Seim I."/>
            <person name="Fang X."/>
            <person name="Xiong Z."/>
            <person name="Lobanov A.V."/>
            <person name="Huang Z."/>
            <person name="Ma S."/>
            <person name="Feng Y."/>
            <person name="Turanov A.A."/>
            <person name="Zhu Y."/>
            <person name="Lenz T.L."/>
            <person name="Gerashchenko M.V."/>
            <person name="Fan D."/>
            <person name="Hee Yim S."/>
            <person name="Yao X."/>
            <person name="Jordan D."/>
            <person name="Xiong Y."/>
            <person name="Ma Y."/>
            <person name="Lyapunov A.N."/>
            <person name="Chen G."/>
            <person name="Kulakova O.I."/>
            <person name="Sun Y."/>
            <person name="Lee S.G."/>
            <person name="Bronson R.T."/>
            <person name="Moskalev A.A."/>
            <person name="Sunyaev S.R."/>
            <person name="Zhang G."/>
            <person name="Krogh A."/>
            <person name="Wang J."/>
            <person name="Gladyshev V.N."/>
        </authorList>
    </citation>
    <scope>NUCLEOTIDE SEQUENCE [LARGE SCALE GENOMIC DNA]</scope>
</reference>
<dbReference type="PANTHER" id="PTHR23232:SF117">
    <property type="entry name" value="KRAB DOMAIN-CONTAINING PROTEIN"/>
    <property type="match status" value="1"/>
</dbReference>
<dbReference type="PROSITE" id="PS50157">
    <property type="entry name" value="ZINC_FINGER_C2H2_2"/>
    <property type="match status" value="1"/>
</dbReference>
<name>S7P748_MYOBR</name>
<dbReference type="SUPFAM" id="SSF109640">
    <property type="entry name" value="KRAB domain (Kruppel-associated box)"/>
    <property type="match status" value="1"/>
</dbReference>
<evidence type="ECO:0000256" key="2">
    <source>
        <dbReference type="ARBA" id="ARBA00022723"/>
    </source>
</evidence>
<keyword evidence="4 9" id="KW-0863">Zinc-finger</keyword>
<protein>
    <submittedName>
        <fullName evidence="12">Zinc finger protein 25</fullName>
    </submittedName>
</protein>
<evidence type="ECO:0000256" key="4">
    <source>
        <dbReference type="ARBA" id="ARBA00022771"/>
    </source>
</evidence>
<keyword evidence="2" id="KW-0479">Metal-binding</keyword>
<keyword evidence="8" id="KW-0539">Nucleus</keyword>
<evidence type="ECO:0000256" key="6">
    <source>
        <dbReference type="ARBA" id="ARBA00023015"/>
    </source>
</evidence>
<dbReference type="GO" id="GO:0006355">
    <property type="term" value="P:regulation of DNA-templated transcription"/>
    <property type="evidence" value="ECO:0007669"/>
    <property type="project" value="InterPro"/>
</dbReference>
<dbReference type="SMART" id="SM00355">
    <property type="entry name" value="ZnF_C2H2"/>
    <property type="match status" value="1"/>
</dbReference>
<dbReference type="eggNOG" id="KOG1721">
    <property type="taxonomic scope" value="Eukaryota"/>
</dbReference>
<dbReference type="Gene3D" id="3.30.160.60">
    <property type="entry name" value="Classic Zinc Finger"/>
    <property type="match status" value="1"/>
</dbReference>
<dbReference type="InterPro" id="IPR036236">
    <property type="entry name" value="Znf_C2H2_sf"/>
</dbReference>
<dbReference type="SUPFAM" id="SSF57667">
    <property type="entry name" value="beta-beta-alpha zinc fingers"/>
    <property type="match status" value="1"/>
</dbReference>
<feature type="domain" description="KRAB" evidence="11">
    <location>
        <begin position="7"/>
        <end position="78"/>
    </location>
</feature>
<evidence type="ECO:0000313" key="13">
    <source>
        <dbReference type="Proteomes" id="UP000052978"/>
    </source>
</evidence>
<dbReference type="InterPro" id="IPR013087">
    <property type="entry name" value="Znf_C2H2_type"/>
</dbReference>
<evidence type="ECO:0000256" key="7">
    <source>
        <dbReference type="ARBA" id="ARBA00023163"/>
    </source>
</evidence>
<evidence type="ECO:0000256" key="1">
    <source>
        <dbReference type="ARBA" id="ARBA00004123"/>
    </source>
</evidence>
<evidence type="ECO:0000259" key="11">
    <source>
        <dbReference type="PROSITE" id="PS50805"/>
    </source>
</evidence>
<dbReference type="Gene3D" id="6.10.140.140">
    <property type="match status" value="1"/>
</dbReference>